<organism evidence="1 2">
    <name type="scientific">Bauhinia variegata</name>
    <name type="common">Purple orchid tree</name>
    <name type="synonym">Phanera variegata</name>
    <dbReference type="NCBI Taxonomy" id="167791"/>
    <lineage>
        <taxon>Eukaryota</taxon>
        <taxon>Viridiplantae</taxon>
        <taxon>Streptophyta</taxon>
        <taxon>Embryophyta</taxon>
        <taxon>Tracheophyta</taxon>
        <taxon>Spermatophyta</taxon>
        <taxon>Magnoliopsida</taxon>
        <taxon>eudicotyledons</taxon>
        <taxon>Gunneridae</taxon>
        <taxon>Pentapetalae</taxon>
        <taxon>rosids</taxon>
        <taxon>fabids</taxon>
        <taxon>Fabales</taxon>
        <taxon>Fabaceae</taxon>
        <taxon>Cercidoideae</taxon>
        <taxon>Cercideae</taxon>
        <taxon>Bauhiniinae</taxon>
        <taxon>Bauhinia</taxon>
    </lineage>
</organism>
<dbReference type="EMBL" id="CM039436">
    <property type="protein sequence ID" value="KAI4314722.1"/>
    <property type="molecule type" value="Genomic_DNA"/>
</dbReference>
<gene>
    <name evidence="1" type="ORF">L6164_027602</name>
</gene>
<accession>A0ACB9LUC2</accession>
<proteinExistence type="predicted"/>
<evidence type="ECO:0000313" key="2">
    <source>
        <dbReference type="Proteomes" id="UP000828941"/>
    </source>
</evidence>
<protein>
    <submittedName>
        <fullName evidence="1">Uncharacterized protein</fullName>
    </submittedName>
</protein>
<reference evidence="1 2" key="1">
    <citation type="journal article" date="2022" name="DNA Res.">
        <title>Chromosomal-level genome assembly of the orchid tree Bauhinia variegata (Leguminosae; Cercidoideae) supports the allotetraploid origin hypothesis of Bauhinia.</title>
        <authorList>
            <person name="Zhong Y."/>
            <person name="Chen Y."/>
            <person name="Zheng D."/>
            <person name="Pang J."/>
            <person name="Liu Y."/>
            <person name="Luo S."/>
            <person name="Meng S."/>
            <person name="Qian L."/>
            <person name="Wei D."/>
            <person name="Dai S."/>
            <person name="Zhou R."/>
        </authorList>
    </citation>
    <scope>NUCLEOTIDE SEQUENCE [LARGE SCALE GENOMIC DNA]</scope>
    <source>
        <strain evidence="1">BV-YZ2020</strain>
    </source>
</reference>
<name>A0ACB9LUC2_BAUVA</name>
<dbReference type="Proteomes" id="UP000828941">
    <property type="component" value="Chromosome 11"/>
</dbReference>
<sequence>MAMTGTATNLSPRHYSDNLNSPHSRRAARPIVSSPWNQILLGESEPIAAAPSPSPSPPTSIAVIESAPVTSASLPVEDSSSVGDSIENGSGSNGNTGKRPAWNKPSNGAASEVKPVMGAVSWPALSESTRATMKSSESLKGLTDGSSVPQLQVTGSSPSSSERQFSDNSITNTTLPTRQKSMKRNGSKASSNAGHPQQSASQASIAVTGSHNSSPKGHSQRSGFVSHPHNVNDHPQQPNSFRNRNGGPNQRGDAHHHNYGNRREQDRGNQDWNAHRNFNGRDTHMPARVVPRYMRPPPPPNSAQFVPPPPMRPYGGPFGFPELAPPVVYVAAPPPESLRTFPFLQPIPPHPMFFPTLDPQLHTKIVNQIDYYFSNDNLIKDTYLRQNMDDQGWVPIKLIAGFNKVMHLTDNIQIILDALRVSSVVEVQGDKIRRRNDWKRWLMPASVQFPHVRSSQPFGKFGHEMLTEKFQSTLLEKTTENDGAGGLDAQTAALENRPSDGEGTGQVSIQGSNHSISARN</sequence>
<keyword evidence="2" id="KW-1185">Reference proteome</keyword>
<evidence type="ECO:0000313" key="1">
    <source>
        <dbReference type="EMBL" id="KAI4314722.1"/>
    </source>
</evidence>
<comment type="caution">
    <text evidence="1">The sequence shown here is derived from an EMBL/GenBank/DDBJ whole genome shotgun (WGS) entry which is preliminary data.</text>
</comment>